<dbReference type="GO" id="GO:0006207">
    <property type="term" value="P:'de novo' pyrimidine nucleobase biosynthetic process"/>
    <property type="evidence" value="ECO:0007669"/>
    <property type="project" value="InterPro"/>
</dbReference>
<dbReference type="PANTHER" id="PTHR43418:SF7">
    <property type="entry name" value="CARBAMOYL-PHOSPHATE SYNTHASE SMALL CHAIN"/>
    <property type="match status" value="1"/>
</dbReference>
<comment type="subunit">
    <text evidence="11">Composed of two chains; the small (or glutamine) chain promotes the hydrolysis of glutamine to ammonia, which is used by the large (or ammonia) chain to synthesize carbamoyl phosphate. Tetramer of heterodimers (alpha,beta)4.</text>
</comment>
<dbReference type="GO" id="GO:0006541">
    <property type="term" value="P:glutamine metabolic process"/>
    <property type="evidence" value="ECO:0007669"/>
    <property type="project" value="InterPro"/>
</dbReference>
<comment type="catalytic activity">
    <reaction evidence="10 11">
        <text>L-glutamine + H2O = L-glutamate + NH4(+)</text>
        <dbReference type="Rhea" id="RHEA:15889"/>
        <dbReference type="ChEBI" id="CHEBI:15377"/>
        <dbReference type="ChEBI" id="CHEBI:28938"/>
        <dbReference type="ChEBI" id="CHEBI:29985"/>
        <dbReference type="ChEBI" id="CHEBI:58359"/>
    </reaction>
</comment>
<dbReference type="EC" id="6.3.5.5" evidence="11"/>
<dbReference type="InterPro" id="IPR036480">
    <property type="entry name" value="CarbP_synth_ssu_N_sf"/>
</dbReference>
<evidence type="ECO:0000256" key="10">
    <source>
        <dbReference type="ARBA" id="ARBA00049285"/>
    </source>
</evidence>
<comment type="similarity">
    <text evidence="3 11">Belongs to the CarA family.</text>
</comment>
<dbReference type="InterPro" id="IPR050472">
    <property type="entry name" value="Anth_synth/Amidotransfase"/>
</dbReference>
<evidence type="ECO:0000256" key="6">
    <source>
        <dbReference type="ARBA" id="ARBA00022840"/>
    </source>
</evidence>
<feature type="binding site" evidence="11">
    <location>
        <position position="263"/>
    </location>
    <ligand>
        <name>L-glutamine</name>
        <dbReference type="ChEBI" id="CHEBI:58359"/>
    </ligand>
</feature>
<evidence type="ECO:0000313" key="14">
    <source>
        <dbReference type="Proteomes" id="UP000294449"/>
    </source>
</evidence>
<evidence type="ECO:0000256" key="9">
    <source>
        <dbReference type="ARBA" id="ARBA00048816"/>
    </source>
</evidence>
<evidence type="ECO:0000259" key="12">
    <source>
        <dbReference type="SMART" id="SM01097"/>
    </source>
</evidence>
<evidence type="ECO:0000256" key="2">
    <source>
        <dbReference type="ARBA" id="ARBA00005077"/>
    </source>
</evidence>
<dbReference type="GO" id="GO:0044205">
    <property type="term" value="P:'de novo' UMP biosynthetic process"/>
    <property type="evidence" value="ECO:0007669"/>
    <property type="project" value="UniProtKB-UniRule"/>
</dbReference>
<reference evidence="13 14" key="1">
    <citation type="submission" date="2019-02" db="EMBL/GenBank/DDBJ databases">
        <authorList>
            <person name="Manzano-Marin A."/>
            <person name="Manzano-Marin A."/>
        </authorList>
    </citation>
    <scope>NUCLEOTIDE SEQUENCE [LARGE SCALE GENOMIC DNA]</scope>
    <source>
        <strain evidence="13 14">BuCipseudotaxifoliae</strain>
    </source>
</reference>
<dbReference type="OrthoDB" id="9804328at2"/>
<dbReference type="Gene3D" id="3.50.30.20">
    <property type="entry name" value="Carbamoyl-phosphate synthase small subunit, N-terminal domain"/>
    <property type="match status" value="1"/>
</dbReference>
<dbReference type="HAMAP" id="MF_01209">
    <property type="entry name" value="CPSase_S_chain"/>
    <property type="match status" value="1"/>
</dbReference>
<evidence type="ECO:0000256" key="1">
    <source>
        <dbReference type="ARBA" id="ARBA00004812"/>
    </source>
</evidence>
<dbReference type="GO" id="GO:0005524">
    <property type="term" value="F:ATP binding"/>
    <property type="evidence" value="ECO:0007669"/>
    <property type="project" value="UniProtKB-UniRule"/>
</dbReference>
<dbReference type="NCBIfam" id="TIGR01368">
    <property type="entry name" value="CPSaseIIsmall"/>
    <property type="match status" value="1"/>
</dbReference>
<keyword evidence="11" id="KW-0055">Arginine biosynthesis</keyword>
<feature type="binding site" evidence="11">
    <location>
        <position position="266"/>
    </location>
    <ligand>
        <name>L-glutamine</name>
        <dbReference type="ChEBI" id="CHEBI:58359"/>
    </ligand>
</feature>
<keyword evidence="4 11" id="KW-0436">Ligase</keyword>
<keyword evidence="5 11" id="KW-0547">Nucleotide-binding</keyword>
<name>A0A451DGG9_9GAMM</name>
<feature type="binding site" evidence="11">
    <location>
        <position position="236"/>
    </location>
    <ligand>
        <name>L-glutamine</name>
        <dbReference type="ChEBI" id="CHEBI:58359"/>
    </ligand>
</feature>
<dbReference type="PRINTS" id="PR00096">
    <property type="entry name" value="GATASE"/>
</dbReference>
<dbReference type="SUPFAM" id="SSF52317">
    <property type="entry name" value="Class I glutamine amidotransferase-like"/>
    <property type="match status" value="1"/>
</dbReference>
<feature type="binding site" evidence="11">
    <location>
        <position position="47"/>
    </location>
    <ligand>
        <name>L-glutamine</name>
        <dbReference type="ChEBI" id="CHEBI:58359"/>
    </ligand>
</feature>
<dbReference type="PROSITE" id="PS51273">
    <property type="entry name" value="GATASE_TYPE_1"/>
    <property type="match status" value="1"/>
</dbReference>
<feature type="active site" evidence="11">
    <location>
        <position position="348"/>
    </location>
</feature>
<keyword evidence="8 11" id="KW-0665">Pyrimidine biosynthesis</keyword>
<dbReference type="SMART" id="SM01097">
    <property type="entry name" value="CPSase_sm_chain"/>
    <property type="match status" value="1"/>
</dbReference>
<dbReference type="InterPro" id="IPR035686">
    <property type="entry name" value="CPSase_GATase1"/>
</dbReference>
<proteinExistence type="inferred from homology"/>
<feature type="domain" description="Carbamoyl-phosphate synthase small subunit N-terminal" evidence="12">
    <location>
        <begin position="3"/>
        <end position="133"/>
    </location>
</feature>
<dbReference type="Proteomes" id="UP000294449">
    <property type="component" value="Chromosome"/>
</dbReference>
<dbReference type="FunFam" id="3.50.30.20:FF:000001">
    <property type="entry name" value="Carbamoyl-phosphate synthase small chain"/>
    <property type="match status" value="1"/>
</dbReference>
<dbReference type="PRINTS" id="PR00099">
    <property type="entry name" value="CPSGATASE"/>
</dbReference>
<dbReference type="InterPro" id="IPR029062">
    <property type="entry name" value="Class_I_gatase-like"/>
</dbReference>
<dbReference type="UniPathway" id="UPA00070">
    <property type="reaction ID" value="UER00115"/>
</dbReference>
<dbReference type="AlphaFoldDB" id="A0A451DGG9"/>
<keyword evidence="11" id="KW-0028">Amino-acid biosynthesis</keyword>
<dbReference type="GO" id="GO:0004088">
    <property type="term" value="F:carbamoyl-phosphate synthase (glutamine-hydrolyzing) activity"/>
    <property type="evidence" value="ECO:0007669"/>
    <property type="project" value="UniProtKB-UniRule"/>
</dbReference>
<accession>A0A451DGG9</accession>
<dbReference type="InterPro" id="IPR002474">
    <property type="entry name" value="CarbamoylP_synth_ssu_N"/>
</dbReference>
<dbReference type="PANTHER" id="PTHR43418">
    <property type="entry name" value="MULTIFUNCTIONAL TRYPTOPHAN BIOSYNTHESIS PROTEIN-RELATED"/>
    <property type="match status" value="1"/>
</dbReference>
<evidence type="ECO:0000256" key="7">
    <source>
        <dbReference type="ARBA" id="ARBA00022962"/>
    </source>
</evidence>
<evidence type="ECO:0000256" key="3">
    <source>
        <dbReference type="ARBA" id="ARBA00007800"/>
    </source>
</evidence>
<keyword evidence="6 11" id="KW-0067">ATP-binding</keyword>
<gene>
    <name evidence="11 13" type="primary">carA</name>
    <name evidence="13" type="ORF">BUCIPSTX3056_098</name>
</gene>
<dbReference type="GO" id="GO:0004359">
    <property type="term" value="F:glutaminase activity"/>
    <property type="evidence" value="ECO:0007669"/>
    <property type="project" value="RHEA"/>
</dbReference>
<feature type="region of interest" description="CPSase" evidence="11">
    <location>
        <begin position="1"/>
        <end position="185"/>
    </location>
</feature>
<feature type="binding site" evidence="11">
    <location>
        <position position="234"/>
    </location>
    <ligand>
        <name>L-glutamine</name>
        <dbReference type="ChEBI" id="CHEBI:58359"/>
    </ligand>
</feature>
<comment type="pathway">
    <text evidence="1 11">Pyrimidine metabolism; UMP biosynthesis via de novo pathway; (S)-dihydroorotate from bicarbonate: step 1/3.</text>
</comment>
<sequence length="375" mass="42280">MIKLAHLVLENGTVFQGISAGIEGETIGEVVFNTAMTGYQEIITDPSYHGQIISFTNPHIGNVGTNKQDEESKKIFAKGIVAKSISSISSNFRSTQDLLKYIKKKKIIAISNIDTRKLTHILRKYGSQYGCIQSELYMDKKKAIKKILNYKNKKKKNINISIGVKNIQEWIPKNSRHNTYQRKKFHVIVYDFGVKNNILNILHEKNCKITLIPPTISVNKVISLKPSGILLSNGPGDPRLYIKSIKDTKKLLNLSIPIFGICLGHQILALSLGAKIIKMKFGHHGSNHPIQNIHTKKVFITTQNHNFTIDKQSIPKNIIITYTSLFDNTIQGISLKNHPSFSFQGHPESTPGTHDAHTLFDKFIKNMQKQEFKNA</sequence>
<dbReference type="GO" id="GO:0006526">
    <property type="term" value="P:L-arginine biosynthetic process"/>
    <property type="evidence" value="ECO:0007669"/>
    <property type="project" value="UniProtKB-UniRule"/>
</dbReference>
<feature type="binding site" evidence="11">
    <location>
        <position position="304"/>
    </location>
    <ligand>
        <name>L-glutamine</name>
        <dbReference type="ChEBI" id="CHEBI:58359"/>
    </ligand>
</feature>
<feature type="active site" evidence="11">
    <location>
        <position position="346"/>
    </location>
</feature>
<dbReference type="RefSeq" id="WP_075474524.1">
    <property type="nucleotide sequence ID" value="NZ_LR217732.1"/>
</dbReference>
<evidence type="ECO:0000256" key="4">
    <source>
        <dbReference type="ARBA" id="ARBA00022598"/>
    </source>
</evidence>
<dbReference type="Pfam" id="PF00117">
    <property type="entry name" value="GATase"/>
    <property type="match status" value="1"/>
</dbReference>
<dbReference type="EMBL" id="LR217732">
    <property type="protein sequence ID" value="VFP85716.1"/>
    <property type="molecule type" value="Genomic_DNA"/>
</dbReference>
<evidence type="ECO:0000313" key="13">
    <source>
        <dbReference type="EMBL" id="VFP85716.1"/>
    </source>
</evidence>
<dbReference type="UniPathway" id="UPA00068">
    <property type="reaction ID" value="UER00171"/>
</dbReference>
<organism evidence="13 14">
    <name type="scientific">Buchnera aphidicola</name>
    <name type="common">Cinara pseudotaxifoliae</name>
    <dbReference type="NCBI Taxonomy" id="655384"/>
    <lineage>
        <taxon>Bacteria</taxon>
        <taxon>Pseudomonadati</taxon>
        <taxon>Pseudomonadota</taxon>
        <taxon>Gammaproteobacteria</taxon>
        <taxon>Enterobacterales</taxon>
        <taxon>Erwiniaceae</taxon>
        <taxon>Buchnera</taxon>
    </lineage>
</organism>
<dbReference type="InterPro" id="IPR017926">
    <property type="entry name" value="GATASE"/>
</dbReference>
<dbReference type="InterPro" id="IPR006274">
    <property type="entry name" value="CarbamoylP_synth_ssu"/>
</dbReference>
<dbReference type="CDD" id="cd01744">
    <property type="entry name" value="GATase1_CPSase"/>
    <property type="match status" value="1"/>
</dbReference>
<feature type="active site" description="Nucleophile" evidence="11">
    <location>
        <position position="262"/>
    </location>
</feature>
<comment type="caution">
    <text evidence="11">Lacks conserved residue(s) required for the propagation of feature annotation.</text>
</comment>
<evidence type="ECO:0000256" key="8">
    <source>
        <dbReference type="ARBA" id="ARBA00022975"/>
    </source>
</evidence>
<evidence type="ECO:0000256" key="11">
    <source>
        <dbReference type="HAMAP-Rule" id="MF_01209"/>
    </source>
</evidence>
<dbReference type="Pfam" id="PF00988">
    <property type="entry name" value="CPSase_sm_chain"/>
    <property type="match status" value="1"/>
</dbReference>
<evidence type="ECO:0000256" key="5">
    <source>
        <dbReference type="ARBA" id="ARBA00022741"/>
    </source>
</evidence>
<dbReference type="SUPFAM" id="SSF52021">
    <property type="entry name" value="Carbamoyl phosphate synthetase, small subunit N-terminal domain"/>
    <property type="match status" value="1"/>
</dbReference>
<keyword evidence="7 11" id="KW-0315">Glutamine amidotransferase</keyword>
<dbReference type="STRING" id="655384.GCA_900128595_00097"/>
<comment type="function">
    <text evidence="11">Small subunit of the glutamine-dependent carbamoyl phosphate synthetase (CPSase). CPSase catalyzes the formation of carbamoyl phosphate from the ammonia moiety of glutamine, carbonate, and phosphate donated by ATP, constituting the first step of 2 biosynthetic pathways, one leading to arginine and/or urea and the other to pyrimidine nucleotides. The small subunit (glutamine amidotransferase) binds and cleaves glutamine to supply the large subunit with the substrate ammonia.</text>
</comment>
<protein>
    <recommendedName>
        <fullName evidence="11">Carbamoyl phosphate synthase small chain</fullName>
        <ecNumber evidence="11">6.3.5.5</ecNumber>
    </recommendedName>
    <alternativeName>
        <fullName evidence="11">Carbamoyl phosphate synthetase glutamine chain</fullName>
    </alternativeName>
</protein>
<feature type="binding site" evidence="11">
    <location>
        <position position="307"/>
    </location>
    <ligand>
        <name>L-glutamine</name>
        <dbReference type="ChEBI" id="CHEBI:58359"/>
    </ligand>
</feature>
<dbReference type="NCBIfam" id="NF009475">
    <property type="entry name" value="PRK12838.1"/>
    <property type="match status" value="1"/>
</dbReference>
<comment type="pathway">
    <text evidence="2 11">Amino-acid biosynthesis; L-arginine biosynthesis; carbamoyl phosphate from bicarbonate: step 1/1.</text>
</comment>
<comment type="catalytic activity">
    <reaction evidence="9 11">
        <text>hydrogencarbonate + L-glutamine + 2 ATP + H2O = carbamoyl phosphate + L-glutamate + 2 ADP + phosphate + 2 H(+)</text>
        <dbReference type="Rhea" id="RHEA:18633"/>
        <dbReference type="ChEBI" id="CHEBI:15377"/>
        <dbReference type="ChEBI" id="CHEBI:15378"/>
        <dbReference type="ChEBI" id="CHEBI:17544"/>
        <dbReference type="ChEBI" id="CHEBI:29985"/>
        <dbReference type="ChEBI" id="CHEBI:30616"/>
        <dbReference type="ChEBI" id="CHEBI:43474"/>
        <dbReference type="ChEBI" id="CHEBI:58228"/>
        <dbReference type="ChEBI" id="CHEBI:58359"/>
        <dbReference type="ChEBI" id="CHEBI:456216"/>
        <dbReference type="EC" id="6.3.5.5"/>
    </reaction>
</comment>
<dbReference type="PRINTS" id="PR00097">
    <property type="entry name" value="ANTSNTHASEII"/>
</dbReference>
<dbReference type="Gene3D" id="3.40.50.880">
    <property type="match status" value="1"/>
</dbReference>